<dbReference type="SUPFAM" id="SSF52096">
    <property type="entry name" value="ClpP/crotonase"/>
    <property type="match status" value="1"/>
</dbReference>
<dbReference type="KEGG" id="rva:Rvan_3413"/>
<dbReference type="GO" id="GO:0003860">
    <property type="term" value="F:3-hydroxyisobutyryl-CoA hydrolase activity"/>
    <property type="evidence" value="ECO:0007669"/>
    <property type="project" value="UniProtKB-EC"/>
</dbReference>
<dbReference type="GO" id="GO:0006574">
    <property type="term" value="P:L-valine catabolic process"/>
    <property type="evidence" value="ECO:0007669"/>
    <property type="project" value="TreeGrafter"/>
</dbReference>
<dbReference type="STRING" id="648757.Rvan_3413"/>
<sequence length="359" mass="38987">MSEEDVVIRKEGRAGRITLNRPAAMNALTWAMALRIEQALDKWEHDSGVDVVVVDAAGEKAFCAGGDIADLYKKGRAGDFDYGRKFWCDEYRLNAKIHRYAKPYVAFMDGIVMGGGVGVSAHGSHRIVTERSVVAMPETGIGLIPDVGGTFLLSRMPGRCGEYIAMTAARMGPGDAIYGGFADLYMPVERTAAAIAALCDTGDVTLLDAHCEVAPTSALAANRVEIDALFASPDAVSIVQSLENASSSLARDAAKAIRRNSPLAVTAALLAVRRARDLASIEDCLALEYRFTYRCQEMSDFLEGIRAAVIDKDRKPNWRFARLEDLDETRAEALLASLGTEELPHSPPERRHPEKPVQS</sequence>
<dbReference type="HOGENOM" id="CLU_009834_22_1_5"/>
<reference evidence="7" key="1">
    <citation type="journal article" date="2011" name="J. Bacteriol.">
        <title>Genome sequences of eight morphologically diverse alphaproteobacteria.</title>
        <authorList>
            <consortium name="US DOE Joint Genome Institute"/>
            <person name="Brown P.J."/>
            <person name="Kysela D.T."/>
            <person name="Buechlein A."/>
            <person name="Hemmerich C."/>
            <person name="Brun Y.V."/>
        </authorList>
    </citation>
    <scope>NUCLEOTIDE SEQUENCE [LARGE SCALE GENOMIC DNA]</scope>
    <source>
        <strain evidence="7">ATCC 17100 / ATH 3.1.1 / DSM 162 / LMG 4299</strain>
    </source>
</reference>
<dbReference type="CDD" id="cd06558">
    <property type="entry name" value="crotonase-like"/>
    <property type="match status" value="1"/>
</dbReference>
<organism evidence="6 7">
    <name type="scientific">Rhodomicrobium vannielii (strain ATCC 17100 / DSM 162 / LMG 4299 / NCIMB 10020 / ATH 3.1.1)</name>
    <dbReference type="NCBI Taxonomy" id="648757"/>
    <lineage>
        <taxon>Bacteria</taxon>
        <taxon>Pseudomonadati</taxon>
        <taxon>Pseudomonadota</taxon>
        <taxon>Alphaproteobacteria</taxon>
        <taxon>Hyphomicrobiales</taxon>
        <taxon>Hyphomicrobiaceae</taxon>
        <taxon>Rhodomicrobium</taxon>
    </lineage>
</organism>
<feature type="compositionally biased region" description="Basic and acidic residues" evidence="4">
    <location>
        <begin position="342"/>
        <end position="359"/>
    </location>
</feature>
<dbReference type="EMBL" id="CP002292">
    <property type="protein sequence ID" value="ADP72595.1"/>
    <property type="molecule type" value="Genomic_DNA"/>
</dbReference>
<evidence type="ECO:0000256" key="1">
    <source>
        <dbReference type="ARBA" id="ARBA00001709"/>
    </source>
</evidence>
<keyword evidence="3" id="KW-0378">Hydrolase</keyword>
<protein>
    <recommendedName>
        <fullName evidence="2">3-hydroxyisobutyryl-CoA hydrolase</fullName>
        <ecNumber evidence="2">3.1.2.4</ecNumber>
    </recommendedName>
</protein>
<feature type="region of interest" description="Disordered" evidence="4">
    <location>
        <begin position="337"/>
        <end position="359"/>
    </location>
</feature>
<name>E3I3E7_RHOVT</name>
<evidence type="ECO:0000313" key="6">
    <source>
        <dbReference type="EMBL" id="ADP72595.1"/>
    </source>
</evidence>
<dbReference type="NCBIfam" id="NF004127">
    <property type="entry name" value="PRK05617.1"/>
    <property type="match status" value="1"/>
</dbReference>
<dbReference type="OrthoDB" id="9790967at2"/>
<evidence type="ECO:0000313" key="7">
    <source>
        <dbReference type="Proteomes" id="UP000001399"/>
    </source>
</evidence>
<evidence type="ECO:0000259" key="5">
    <source>
        <dbReference type="Pfam" id="PF16113"/>
    </source>
</evidence>
<dbReference type="Pfam" id="PF16113">
    <property type="entry name" value="ECH_2"/>
    <property type="match status" value="1"/>
</dbReference>
<feature type="domain" description="Enoyl-CoA hydratase/isomerase" evidence="5">
    <location>
        <begin position="15"/>
        <end position="334"/>
    </location>
</feature>
<evidence type="ECO:0000256" key="2">
    <source>
        <dbReference type="ARBA" id="ARBA00011915"/>
    </source>
</evidence>
<dbReference type="RefSeq" id="WP_013420953.1">
    <property type="nucleotide sequence ID" value="NC_014664.1"/>
</dbReference>
<accession>E3I3E7</accession>
<evidence type="ECO:0000256" key="4">
    <source>
        <dbReference type="SAM" id="MobiDB-lite"/>
    </source>
</evidence>
<dbReference type="GO" id="GO:0005829">
    <property type="term" value="C:cytosol"/>
    <property type="evidence" value="ECO:0007669"/>
    <property type="project" value="TreeGrafter"/>
</dbReference>
<keyword evidence="7" id="KW-1185">Reference proteome</keyword>
<dbReference type="AlphaFoldDB" id="E3I3E7"/>
<dbReference type="InterPro" id="IPR032259">
    <property type="entry name" value="HIBYL-CoA-H"/>
</dbReference>
<keyword evidence="6" id="KW-0413">Isomerase</keyword>
<dbReference type="PANTHER" id="PTHR43176:SF3">
    <property type="entry name" value="3-HYDROXYISOBUTYRYL-COA HYDROLASE, MITOCHONDRIAL"/>
    <property type="match status" value="1"/>
</dbReference>
<comment type="catalytic activity">
    <reaction evidence="1">
        <text>3-hydroxy-2-methylpropanoyl-CoA + H2O = 3-hydroxy-2-methylpropanoate + CoA + H(+)</text>
        <dbReference type="Rhea" id="RHEA:20888"/>
        <dbReference type="ChEBI" id="CHEBI:11805"/>
        <dbReference type="ChEBI" id="CHEBI:15377"/>
        <dbReference type="ChEBI" id="CHEBI:15378"/>
        <dbReference type="ChEBI" id="CHEBI:57287"/>
        <dbReference type="ChEBI" id="CHEBI:57340"/>
        <dbReference type="EC" id="3.1.2.4"/>
    </reaction>
</comment>
<gene>
    <name evidence="6" type="ordered locus">Rvan_3413</name>
</gene>
<dbReference type="eggNOG" id="COG1024">
    <property type="taxonomic scope" value="Bacteria"/>
</dbReference>
<dbReference type="InterPro" id="IPR045004">
    <property type="entry name" value="ECH_dom"/>
</dbReference>
<dbReference type="Gene3D" id="3.90.226.10">
    <property type="entry name" value="2-enoyl-CoA Hydratase, Chain A, domain 1"/>
    <property type="match status" value="1"/>
</dbReference>
<proteinExistence type="predicted"/>
<dbReference type="InterPro" id="IPR029045">
    <property type="entry name" value="ClpP/crotonase-like_dom_sf"/>
</dbReference>
<dbReference type="Proteomes" id="UP000001399">
    <property type="component" value="Chromosome"/>
</dbReference>
<dbReference type="PANTHER" id="PTHR43176">
    <property type="entry name" value="3-HYDROXYISOBUTYRYL-COA HYDROLASE-RELATED"/>
    <property type="match status" value="1"/>
</dbReference>
<evidence type="ECO:0000256" key="3">
    <source>
        <dbReference type="ARBA" id="ARBA00022801"/>
    </source>
</evidence>
<dbReference type="EC" id="3.1.2.4" evidence="2"/>
<dbReference type="GO" id="GO:0016853">
    <property type="term" value="F:isomerase activity"/>
    <property type="evidence" value="ECO:0007669"/>
    <property type="project" value="UniProtKB-KW"/>
</dbReference>